<dbReference type="InterPro" id="IPR011009">
    <property type="entry name" value="Kinase-like_dom_sf"/>
</dbReference>
<dbReference type="Proteomes" id="UP001610335">
    <property type="component" value="Unassembled WGS sequence"/>
</dbReference>
<organism evidence="2 3">
    <name type="scientific">Aspergillus cavernicola</name>
    <dbReference type="NCBI Taxonomy" id="176166"/>
    <lineage>
        <taxon>Eukaryota</taxon>
        <taxon>Fungi</taxon>
        <taxon>Dikarya</taxon>
        <taxon>Ascomycota</taxon>
        <taxon>Pezizomycotina</taxon>
        <taxon>Eurotiomycetes</taxon>
        <taxon>Eurotiomycetidae</taxon>
        <taxon>Eurotiales</taxon>
        <taxon>Aspergillaceae</taxon>
        <taxon>Aspergillus</taxon>
        <taxon>Aspergillus subgen. Nidulantes</taxon>
    </lineage>
</organism>
<dbReference type="SUPFAM" id="SSF56112">
    <property type="entry name" value="Protein kinase-like (PK-like)"/>
    <property type="match status" value="1"/>
</dbReference>
<reference evidence="2 3" key="1">
    <citation type="submission" date="2024-07" db="EMBL/GenBank/DDBJ databases">
        <title>Section-level genome sequencing and comparative genomics of Aspergillus sections Usti and Cavernicolus.</title>
        <authorList>
            <consortium name="Lawrence Berkeley National Laboratory"/>
            <person name="Nybo J.L."/>
            <person name="Vesth T.C."/>
            <person name="Theobald S."/>
            <person name="Frisvad J.C."/>
            <person name="Larsen T.O."/>
            <person name="Kjaerboelling I."/>
            <person name="Rothschild-Mancinelli K."/>
            <person name="Lyhne E.K."/>
            <person name="Kogle M.E."/>
            <person name="Barry K."/>
            <person name="Clum A."/>
            <person name="Na H."/>
            <person name="Ledsgaard L."/>
            <person name="Lin J."/>
            <person name="Lipzen A."/>
            <person name="Kuo A."/>
            <person name="Riley R."/>
            <person name="Mondo S."/>
            <person name="LaButti K."/>
            <person name="Haridas S."/>
            <person name="Pangalinan J."/>
            <person name="Salamov A.A."/>
            <person name="Simmons B.A."/>
            <person name="Magnuson J.K."/>
            <person name="Chen J."/>
            <person name="Drula E."/>
            <person name="Henrissat B."/>
            <person name="Wiebenga A."/>
            <person name="Lubbers R.J."/>
            <person name="Gomes A.C."/>
            <person name="Makela M.R."/>
            <person name="Stajich J."/>
            <person name="Grigoriev I.V."/>
            <person name="Mortensen U.H."/>
            <person name="De vries R.P."/>
            <person name="Baker S.E."/>
            <person name="Andersen M.R."/>
        </authorList>
    </citation>
    <scope>NUCLEOTIDE SEQUENCE [LARGE SCALE GENOMIC DNA]</scope>
    <source>
        <strain evidence="2 3">CBS 600.67</strain>
    </source>
</reference>
<dbReference type="EMBL" id="JBFXLS010000002">
    <property type="protein sequence ID" value="KAL2834376.1"/>
    <property type="molecule type" value="Genomic_DNA"/>
</dbReference>
<dbReference type="Pfam" id="PF01636">
    <property type="entry name" value="APH"/>
    <property type="match status" value="1"/>
</dbReference>
<dbReference type="PANTHER" id="PTHR21310:SF15">
    <property type="entry name" value="AMINOGLYCOSIDE PHOSPHOTRANSFERASE DOMAIN-CONTAINING PROTEIN"/>
    <property type="match status" value="1"/>
</dbReference>
<keyword evidence="3" id="KW-1185">Reference proteome</keyword>
<dbReference type="InterPro" id="IPR002575">
    <property type="entry name" value="Aminoglycoside_PTrfase"/>
</dbReference>
<dbReference type="InterPro" id="IPR051678">
    <property type="entry name" value="AGP_Transferase"/>
</dbReference>
<comment type="caution">
    <text evidence="2">The sequence shown here is derived from an EMBL/GenBank/DDBJ whole genome shotgun (WGS) entry which is preliminary data.</text>
</comment>
<gene>
    <name evidence="2" type="ORF">BDW59DRAFT_178788</name>
</gene>
<evidence type="ECO:0000313" key="2">
    <source>
        <dbReference type="EMBL" id="KAL2834376.1"/>
    </source>
</evidence>
<sequence length="273" mass="30300">MSRAPDSIVAYYAKPVFTPSLRSQESPMVISIDQLRSATDLAPDRIASNEILQISSSTIVKAGWRVYMDEAETLILLAAKITVPVPRVISTYTIGEVGFILMTKIECEHLSSLESNISHEERESIAAQLKSYVAQWRKLKNCFVGSVNEGPCEDIIFKHPRDAMASVKQYGPFYSRDEYKIVFIEALRLSRPDGVWGTTEERLKDKILAFANTKSSTDDLGVMTHGDLHLGNIMIYNGAVSGIVDWGEAGFSLPQRESSLLPDAWPLNQVGLT</sequence>
<protein>
    <recommendedName>
        <fullName evidence="1">Aminoglycoside phosphotransferase domain-containing protein</fullName>
    </recommendedName>
</protein>
<feature type="domain" description="Aminoglycoside phosphotransferase" evidence="1">
    <location>
        <begin position="68"/>
        <end position="255"/>
    </location>
</feature>
<dbReference type="PANTHER" id="PTHR21310">
    <property type="entry name" value="AMINOGLYCOSIDE PHOSPHOTRANSFERASE-RELATED-RELATED"/>
    <property type="match status" value="1"/>
</dbReference>
<proteinExistence type="predicted"/>
<accession>A0ABR4J2U9</accession>
<name>A0ABR4J2U9_9EURO</name>
<evidence type="ECO:0000259" key="1">
    <source>
        <dbReference type="Pfam" id="PF01636"/>
    </source>
</evidence>
<evidence type="ECO:0000313" key="3">
    <source>
        <dbReference type="Proteomes" id="UP001610335"/>
    </source>
</evidence>
<dbReference type="Gene3D" id="3.90.1200.10">
    <property type="match status" value="1"/>
</dbReference>